<dbReference type="Proteomes" id="UP001595824">
    <property type="component" value="Unassembled WGS sequence"/>
</dbReference>
<feature type="compositionally biased region" description="Basic and acidic residues" evidence="1">
    <location>
        <begin position="58"/>
        <end position="72"/>
    </location>
</feature>
<gene>
    <name evidence="2" type="ORF">ACFPC0_38365</name>
</gene>
<sequence>MDPVSVALLGALAGGAGGELGQQAWAGLTALVRRPFRRSAEDGGADGGASPVVPGQRELARLGEDPGDPRRAQELSAALARRALWDIGFRHDLEAWYTRTRTLGIEEGAVRNTVSGGTQNGPVLQGRDFSGVSFGAPAPPPPPAPRTAAPDEDAGD</sequence>
<evidence type="ECO:0000313" key="3">
    <source>
        <dbReference type="Proteomes" id="UP001595824"/>
    </source>
</evidence>
<feature type="region of interest" description="Disordered" evidence="1">
    <location>
        <begin position="39"/>
        <end position="72"/>
    </location>
</feature>
<evidence type="ECO:0000256" key="1">
    <source>
        <dbReference type="SAM" id="MobiDB-lite"/>
    </source>
</evidence>
<protein>
    <submittedName>
        <fullName evidence="2">Uncharacterized protein</fullName>
    </submittedName>
</protein>
<feature type="region of interest" description="Disordered" evidence="1">
    <location>
        <begin position="112"/>
        <end position="156"/>
    </location>
</feature>
<organism evidence="2 3">
    <name type="scientific">Streptomyces andamanensis</name>
    <dbReference type="NCBI Taxonomy" id="1565035"/>
    <lineage>
        <taxon>Bacteria</taxon>
        <taxon>Bacillati</taxon>
        <taxon>Actinomycetota</taxon>
        <taxon>Actinomycetes</taxon>
        <taxon>Kitasatosporales</taxon>
        <taxon>Streptomycetaceae</taxon>
        <taxon>Streptomyces</taxon>
    </lineage>
</organism>
<dbReference type="EMBL" id="JBHSDP010000031">
    <property type="protein sequence ID" value="MFC4333532.1"/>
    <property type="molecule type" value="Genomic_DNA"/>
</dbReference>
<accession>A0ABV8TSE7</accession>
<keyword evidence="3" id="KW-1185">Reference proteome</keyword>
<comment type="caution">
    <text evidence="2">The sequence shown here is derived from an EMBL/GenBank/DDBJ whole genome shotgun (WGS) entry which is preliminary data.</text>
</comment>
<reference evidence="3" key="1">
    <citation type="journal article" date="2019" name="Int. J. Syst. Evol. Microbiol.">
        <title>The Global Catalogue of Microorganisms (GCM) 10K type strain sequencing project: providing services to taxonomists for standard genome sequencing and annotation.</title>
        <authorList>
            <consortium name="The Broad Institute Genomics Platform"/>
            <consortium name="The Broad Institute Genome Sequencing Center for Infectious Disease"/>
            <person name="Wu L."/>
            <person name="Ma J."/>
        </authorList>
    </citation>
    <scope>NUCLEOTIDE SEQUENCE [LARGE SCALE GENOMIC DNA]</scope>
    <source>
        <strain evidence="3">PCU 347</strain>
    </source>
</reference>
<evidence type="ECO:0000313" key="2">
    <source>
        <dbReference type="EMBL" id="MFC4333532.1"/>
    </source>
</evidence>
<dbReference type="RefSeq" id="WP_381744841.1">
    <property type="nucleotide sequence ID" value="NZ_JBHSDP010000031.1"/>
</dbReference>
<feature type="compositionally biased region" description="Polar residues" evidence="1">
    <location>
        <begin position="112"/>
        <end position="122"/>
    </location>
</feature>
<name>A0ABV8TSE7_9ACTN</name>
<proteinExistence type="predicted"/>